<feature type="region of interest" description="Disordered" evidence="1">
    <location>
        <begin position="94"/>
        <end position="122"/>
    </location>
</feature>
<reference evidence="4" key="1">
    <citation type="submission" date="2025-08" db="UniProtKB">
        <authorList>
            <consortium name="RefSeq"/>
        </authorList>
    </citation>
    <scope>IDENTIFICATION</scope>
    <source>
        <tissue evidence="4">Gonad</tissue>
    </source>
</reference>
<evidence type="ECO:0000313" key="3">
    <source>
        <dbReference type="Proteomes" id="UP000515135"/>
    </source>
</evidence>
<dbReference type="Proteomes" id="UP000515135">
    <property type="component" value="Unplaced"/>
</dbReference>
<feature type="region of interest" description="Disordered" evidence="1">
    <location>
        <begin position="143"/>
        <end position="190"/>
    </location>
</feature>
<dbReference type="InterPro" id="IPR050656">
    <property type="entry name" value="PINX1"/>
</dbReference>
<evidence type="ECO:0000256" key="1">
    <source>
        <dbReference type="SAM" id="MobiDB-lite"/>
    </source>
</evidence>
<feature type="domain" description="G-patch" evidence="2">
    <location>
        <begin position="24"/>
        <end position="70"/>
    </location>
</feature>
<dbReference type="RefSeq" id="XP_019636156.1">
    <property type="nucleotide sequence ID" value="XM_019780597.1"/>
</dbReference>
<dbReference type="KEGG" id="bbel:109478798"/>
<proteinExistence type="predicted"/>
<gene>
    <name evidence="4" type="primary">LOC109478798</name>
</gene>
<dbReference type="SMART" id="SM00443">
    <property type="entry name" value="G_patch"/>
    <property type="match status" value="1"/>
</dbReference>
<dbReference type="GO" id="GO:0003676">
    <property type="term" value="F:nucleic acid binding"/>
    <property type="evidence" value="ECO:0007669"/>
    <property type="project" value="InterPro"/>
</dbReference>
<dbReference type="GeneID" id="109478798"/>
<accession>A0A6P5A341</accession>
<dbReference type="GO" id="GO:0010521">
    <property type="term" value="F:telomerase inhibitor activity"/>
    <property type="evidence" value="ECO:0007669"/>
    <property type="project" value="TreeGrafter"/>
</dbReference>
<feature type="region of interest" description="Disordered" evidence="1">
    <location>
        <begin position="1"/>
        <end position="25"/>
    </location>
</feature>
<dbReference type="PANTHER" id="PTHR23149">
    <property type="entry name" value="G PATCH DOMAIN CONTAINING PROTEIN"/>
    <property type="match status" value="1"/>
</dbReference>
<evidence type="ECO:0000259" key="2">
    <source>
        <dbReference type="PROSITE" id="PS50174"/>
    </source>
</evidence>
<feature type="compositionally biased region" description="Polar residues" evidence="1">
    <location>
        <begin position="148"/>
        <end position="167"/>
    </location>
</feature>
<feature type="region of interest" description="Disordered" evidence="1">
    <location>
        <begin position="212"/>
        <end position="377"/>
    </location>
</feature>
<dbReference type="AlphaFoldDB" id="A0A6P5A341"/>
<dbReference type="PANTHER" id="PTHR23149:SF27">
    <property type="entry name" value="PIN2_TERF1-INTERACTING TELOMERASE INHIBITOR 1"/>
    <property type="match status" value="1"/>
</dbReference>
<evidence type="ECO:0000313" key="4">
    <source>
        <dbReference type="RefSeq" id="XP_019636156.1"/>
    </source>
</evidence>
<feature type="compositionally biased region" description="Basic residues" evidence="1">
    <location>
        <begin position="361"/>
        <end position="371"/>
    </location>
</feature>
<protein>
    <submittedName>
        <fullName evidence="4">PIN2/TERF1-interacting telomerase inhibitor 1-like</fullName>
    </submittedName>
</protein>
<keyword evidence="3" id="KW-1185">Reference proteome</keyword>
<organism evidence="3 4">
    <name type="scientific">Branchiostoma belcheri</name>
    <name type="common">Amphioxus</name>
    <dbReference type="NCBI Taxonomy" id="7741"/>
    <lineage>
        <taxon>Eukaryota</taxon>
        <taxon>Metazoa</taxon>
        <taxon>Chordata</taxon>
        <taxon>Cephalochordata</taxon>
        <taxon>Leptocardii</taxon>
        <taxon>Amphioxiformes</taxon>
        <taxon>Branchiostomatidae</taxon>
        <taxon>Branchiostoma</taxon>
    </lineage>
</organism>
<dbReference type="InterPro" id="IPR000467">
    <property type="entry name" value="G_patch_dom"/>
</dbReference>
<dbReference type="OrthoDB" id="29523at2759"/>
<feature type="compositionally biased region" description="Basic residues" evidence="1">
    <location>
        <begin position="240"/>
        <end position="250"/>
    </location>
</feature>
<dbReference type="Pfam" id="PF01585">
    <property type="entry name" value="G-patch"/>
    <property type="match status" value="1"/>
</dbReference>
<sequence>MLAEPRRRQKWSADPRGAAWSNDDSKFGQKMLEKMGWQKGKGLGAKEDGMTQHVKASRKFDQTGLGCSADQAENWIAHQEDFDALLAGLNASHGATGNGEAESSTKTISIEEKSKSSKRRVHYHKFTRGKDLSSMSQADLACIMGKKASQSEPVTPNQSEPATPRSQSDAEDEDSAASCPPMDNHYGVTTITKSQSIQDYFAQKMAELKKLRSGGEVENQDGDAKDESSEPQVESSSERKSKKKSKKRKYKEQEDENVSSESEGVKESTSIRKKKKKERKEENNELPEMEVTSQEDSQKKKKKKRKKEKEQEVLEQQQEVLEELESSEGKRKKKKKSRDTVESLEDTTHGESITCEESNSKSKKKKKKSKKEKLQDD</sequence>
<dbReference type="GO" id="GO:0005730">
    <property type="term" value="C:nucleolus"/>
    <property type="evidence" value="ECO:0007669"/>
    <property type="project" value="TreeGrafter"/>
</dbReference>
<dbReference type="PROSITE" id="PS50174">
    <property type="entry name" value="G_PATCH"/>
    <property type="match status" value="1"/>
</dbReference>
<name>A0A6P5A341_BRABE</name>
<feature type="compositionally biased region" description="Basic and acidic residues" evidence="1">
    <location>
        <begin position="338"/>
        <end position="349"/>
    </location>
</feature>